<accession>A0A392R0H3</accession>
<feature type="non-terminal residue" evidence="1">
    <location>
        <position position="1"/>
    </location>
</feature>
<proteinExistence type="predicted"/>
<evidence type="ECO:0000313" key="2">
    <source>
        <dbReference type="Proteomes" id="UP000265520"/>
    </source>
</evidence>
<dbReference type="Proteomes" id="UP000265520">
    <property type="component" value="Unassembled WGS sequence"/>
</dbReference>
<comment type="caution">
    <text evidence="1">The sequence shown here is derived from an EMBL/GenBank/DDBJ whole genome shotgun (WGS) entry which is preliminary data.</text>
</comment>
<name>A0A392R0H3_9FABA</name>
<reference evidence="1 2" key="1">
    <citation type="journal article" date="2018" name="Front. Plant Sci.">
        <title>Red Clover (Trifolium pratense) and Zigzag Clover (T. medium) - A Picture of Genomic Similarities and Differences.</title>
        <authorList>
            <person name="Dluhosova J."/>
            <person name="Istvanek J."/>
            <person name="Nedelnik J."/>
            <person name="Repkova J."/>
        </authorList>
    </citation>
    <scope>NUCLEOTIDE SEQUENCE [LARGE SCALE GENOMIC DNA]</scope>
    <source>
        <strain evidence="2">cv. 10/8</strain>
        <tissue evidence="1">Leaf</tissue>
    </source>
</reference>
<dbReference type="AlphaFoldDB" id="A0A392R0H3"/>
<evidence type="ECO:0000313" key="1">
    <source>
        <dbReference type="EMBL" id="MCI30093.1"/>
    </source>
</evidence>
<dbReference type="EMBL" id="LXQA010177036">
    <property type="protein sequence ID" value="MCI30093.1"/>
    <property type="molecule type" value="Genomic_DNA"/>
</dbReference>
<sequence>EQGQHLGIKAMNLWSEWEAVQAVNSRNRHGMQQQQTVNWQKPPQGKYKCNVDFTAKQGKQVRDGA</sequence>
<protein>
    <submittedName>
        <fullName evidence="1">Uncharacterized protein</fullName>
    </submittedName>
</protein>
<keyword evidence="2" id="KW-1185">Reference proteome</keyword>
<organism evidence="1 2">
    <name type="scientific">Trifolium medium</name>
    <dbReference type="NCBI Taxonomy" id="97028"/>
    <lineage>
        <taxon>Eukaryota</taxon>
        <taxon>Viridiplantae</taxon>
        <taxon>Streptophyta</taxon>
        <taxon>Embryophyta</taxon>
        <taxon>Tracheophyta</taxon>
        <taxon>Spermatophyta</taxon>
        <taxon>Magnoliopsida</taxon>
        <taxon>eudicotyledons</taxon>
        <taxon>Gunneridae</taxon>
        <taxon>Pentapetalae</taxon>
        <taxon>rosids</taxon>
        <taxon>fabids</taxon>
        <taxon>Fabales</taxon>
        <taxon>Fabaceae</taxon>
        <taxon>Papilionoideae</taxon>
        <taxon>50 kb inversion clade</taxon>
        <taxon>NPAAA clade</taxon>
        <taxon>Hologalegina</taxon>
        <taxon>IRL clade</taxon>
        <taxon>Trifolieae</taxon>
        <taxon>Trifolium</taxon>
    </lineage>
</organism>